<keyword evidence="3" id="KW-0472">Membrane</keyword>
<dbReference type="InterPro" id="IPR029033">
    <property type="entry name" value="His_PPase_superfam"/>
</dbReference>
<evidence type="ECO:0000256" key="2">
    <source>
        <dbReference type="SAM" id="MobiDB-lite"/>
    </source>
</evidence>
<keyword evidence="3" id="KW-1133">Transmembrane helix</keyword>
<feature type="chain" id="PRO_5040452014" evidence="4">
    <location>
        <begin position="18"/>
        <end position="484"/>
    </location>
</feature>
<dbReference type="PANTHER" id="PTHR11567">
    <property type="entry name" value="ACID PHOSPHATASE-RELATED"/>
    <property type="match status" value="1"/>
</dbReference>
<feature type="region of interest" description="Disordered" evidence="2">
    <location>
        <begin position="456"/>
        <end position="484"/>
    </location>
</feature>
<sequence>MFTASTILAGLAATAAAETTFGALVFTRHGDRTAKWFGNTVLTSLGADQTYNSGTFYRNRYIANGSDHQIAGISPDVVVPTQLYAMAPMSGVLYESATHLLQGLYPPLSSASQKLANGSSTVAPLGGYQYILVNGEDTNSPDTIWIQGSTGCPAFTTASATYMKDPSFNATVNSTASFYAQFDDVLGPIMGVSNISYKNAYTVFDLLNVESIHNETVASKVSADQLSQARTLADMHEFNLVYNATQNMRSIGGQTLAAQILSQMNQTVFSKAVAQKFTLMAGSYDTFQAFFGLTNLTAASVDFYGLPGYAASMAFEMFSTADNATFPANPNDDLRVRFLFRNGSDASNNLTTFPLFGTQDMDISYGQFVSQLGARAVKTLPSWCSMCGSTMAFCAAANATQSSSSNGGQAGAGSTSSSSSSGSKLSNAAAGGIGAAVTLAVVGVIAGLAFLMTRKRRSHSAPMTTNPNGLEKKTSGSLSGGSSA</sequence>
<evidence type="ECO:0000313" key="6">
    <source>
        <dbReference type="Proteomes" id="UP000799439"/>
    </source>
</evidence>
<dbReference type="InterPro" id="IPR000560">
    <property type="entry name" value="His_Pase_clade-2"/>
</dbReference>
<dbReference type="SUPFAM" id="SSF53254">
    <property type="entry name" value="Phosphoglycerate mutase-like"/>
    <property type="match status" value="1"/>
</dbReference>
<name>A0A9P4J935_9PEZI</name>
<protein>
    <submittedName>
        <fullName evidence="5">Phosphoglycerate mutase-like protein</fullName>
    </submittedName>
</protein>
<organism evidence="5 6">
    <name type="scientific">Myriangium duriaei CBS 260.36</name>
    <dbReference type="NCBI Taxonomy" id="1168546"/>
    <lineage>
        <taxon>Eukaryota</taxon>
        <taxon>Fungi</taxon>
        <taxon>Dikarya</taxon>
        <taxon>Ascomycota</taxon>
        <taxon>Pezizomycotina</taxon>
        <taxon>Dothideomycetes</taxon>
        <taxon>Dothideomycetidae</taxon>
        <taxon>Myriangiales</taxon>
        <taxon>Myriangiaceae</taxon>
        <taxon>Myriangium</taxon>
    </lineage>
</organism>
<keyword evidence="6" id="KW-1185">Reference proteome</keyword>
<reference evidence="5" key="1">
    <citation type="journal article" date="2020" name="Stud. Mycol.">
        <title>101 Dothideomycetes genomes: a test case for predicting lifestyles and emergence of pathogens.</title>
        <authorList>
            <person name="Haridas S."/>
            <person name="Albert R."/>
            <person name="Binder M."/>
            <person name="Bloem J."/>
            <person name="Labutti K."/>
            <person name="Salamov A."/>
            <person name="Andreopoulos B."/>
            <person name="Baker S."/>
            <person name="Barry K."/>
            <person name="Bills G."/>
            <person name="Bluhm B."/>
            <person name="Cannon C."/>
            <person name="Castanera R."/>
            <person name="Culley D."/>
            <person name="Daum C."/>
            <person name="Ezra D."/>
            <person name="Gonzalez J."/>
            <person name="Henrissat B."/>
            <person name="Kuo A."/>
            <person name="Liang C."/>
            <person name="Lipzen A."/>
            <person name="Lutzoni F."/>
            <person name="Magnuson J."/>
            <person name="Mondo S."/>
            <person name="Nolan M."/>
            <person name="Ohm R."/>
            <person name="Pangilinan J."/>
            <person name="Park H.-J."/>
            <person name="Ramirez L."/>
            <person name="Alfaro M."/>
            <person name="Sun H."/>
            <person name="Tritt A."/>
            <person name="Yoshinaga Y."/>
            <person name="Zwiers L.-H."/>
            <person name="Turgeon B."/>
            <person name="Goodwin S."/>
            <person name="Spatafora J."/>
            <person name="Crous P."/>
            <person name="Grigoriev I."/>
        </authorList>
    </citation>
    <scope>NUCLEOTIDE SEQUENCE</scope>
    <source>
        <strain evidence="5">CBS 260.36</strain>
    </source>
</reference>
<feature type="signal peptide" evidence="4">
    <location>
        <begin position="1"/>
        <end position="17"/>
    </location>
</feature>
<comment type="similarity">
    <text evidence="1">Belongs to the histidine acid phosphatase family.</text>
</comment>
<dbReference type="PANTHER" id="PTHR11567:SF142">
    <property type="entry name" value="PHOSPHOGLYCERATE MUTASE-LIKE PROTEIN"/>
    <property type="match status" value="1"/>
</dbReference>
<gene>
    <name evidence="5" type="ORF">K461DRAFT_21319</name>
</gene>
<dbReference type="EMBL" id="ML996081">
    <property type="protein sequence ID" value="KAF2157597.1"/>
    <property type="molecule type" value="Genomic_DNA"/>
</dbReference>
<dbReference type="OrthoDB" id="258392at2759"/>
<dbReference type="Proteomes" id="UP000799439">
    <property type="component" value="Unassembled WGS sequence"/>
</dbReference>
<proteinExistence type="inferred from homology"/>
<keyword evidence="4" id="KW-0732">Signal</keyword>
<evidence type="ECO:0000256" key="1">
    <source>
        <dbReference type="ARBA" id="ARBA00005375"/>
    </source>
</evidence>
<keyword evidence="3" id="KW-0812">Transmembrane</keyword>
<evidence type="ECO:0000256" key="3">
    <source>
        <dbReference type="SAM" id="Phobius"/>
    </source>
</evidence>
<accession>A0A9P4J935</accession>
<evidence type="ECO:0000256" key="4">
    <source>
        <dbReference type="SAM" id="SignalP"/>
    </source>
</evidence>
<feature type="compositionally biased region" description="Low complexity" evidence="2">
    <location>
        <begin position="475"/>
        <end position="484"/>
    </location>
</feature>
<comment type="caution">
    <text evidence="5">The sequence shown here is derived from an EMBL/GenBank/DDBJ whole genome shotgun (WGS) entry which is preliminary data.</text>
</comment>
<dbReference type="AlphaFoldDB" id="A0A9P4J935"/>
<dbReference type="InterPro" id="IPR050645">
    <property type="entry name" value="Histidine_acid_phosphatase"/>
</dbReference>
<dbReference type="Gene3D" id="3.40.50.1240">
    <property type="entry name" value="Phosphoglycerate mutase-like"/>
    <property type="match status" value="1"/>
</dbReference>
<feature type="transmembrane region" description="Helical" evidence="3">
    <location>
        <begin position="428"/>
        <end position="451"/>
    </location>
</feature>
<dbReference type="GO" id="GO:0016791">
    <property type="term" value="F:phosphatase activity"/>
    <property type="evidence" value="ECO:0007669"/>
    <property type="project" value="TreeGrafter"/>
</dbReference>
<evidence type="ECO:0000313" key="5">
    <source>
        <dbReference type="EMBL" id="KAF2157597.1"/>
    </source>
</evidence>
<dbReference type="Pfam" id="PF00328">
    <property type="entry name" value="His_Phos_2"/>
    <property type="match status" value="1"/>
</dbReference>